<dbReference type="Gene3D" id="2.40.350.10">
    <property type="entry name" value="SO1590-like"/>
    <property type="match status" value="1"/>
</dbReference>
<dbReference type="EMBL" id="CADCWL010000174">
    <property type="protein sequence ID" value="CAA9574881.1"/>
    <property type="molecule type" value="Genomic_DNA"/>
</dbReference>
<protein>
    <recommendedName>
        <fullName evidence="2">DUF3224 domain-containing protein</fullName>
    </recommendedName>
</protein>
<gene>
    <name evidence="1" type="ORF">AVDCRST_MAG19-3214</name>
</gene>
<name>A0A6J4VDZ3_9BACT</name>
<proteinExistence type="predicted"/>
<accession>A0A6J4VDZ3</accession>
<organism evidence="1">
    <name type="scientific">uncultured Thermomicrobiales bacterium</name>
    <dbReference type="NCBI Taxonomy" id="1645740"/>
    <lineage>
        <taxon>Bacteria</taxon>
        <taxon>Pseudomonadati</taxon>
        <taxon>Thermomicrobiota</taxon>
        <taxon>Thermomicrobia</taxon>
        <taxon>Thermomicrobiales</taxon>
        <taxon>environmental samples</taxon>
    </lineage>
</organism>
<evidence type="ECO:0008006" key="2">
    <source>
        <dbReference type="Google" id="ProtNLM"/>
    </source>
</evidence>
<evidence type="ECO:0000313" key="1">
    <source>
        <dbReference type="EMBL" id="CAA9574881.1"/>
    </source>
</evidence>
<dbReference type="SUPFAM" id="SSF159238">
    <property type="entry name" value="SO1590-like"/>
    <property type="match status" value="1"/>
</dbReference>
<dbReference type="AlphaFoldDB" id="A0A6J4VDZ3"/>
<reference evidence="1" key="1">
    <citation type="submission" date="2020-02" db="EMBL/GenBank/DDBJ databases">
        <authorList>
            <person name="Meier V. D."/>
        </authorList>
    </citation>
    <scope>NUCLEOTIDE SEQUENCE</scope>
    <source>
        <strain evidence="1">AVDCRST_MAG19</strain>
    </source>
</reference>
<dbReference type="InterPro" id="IPR023159">
    <property type="entry name" value="SO1590-like_sf"/>
</dbReference>
<dbReference type="Pfam" id="PF11528">
    <property type="entry name" value="DUF3224"/>
    <property type="match status" value="1"/>
</dbReference>
<sequence length="148" mass="16112">MPTRAMGTAEIQTWDEEPYDEPAGGPNLVRARVTNVFRGDIEGGSTLTYLLLYGDDGGAGFVGMERIVGRLGDRSGSFVLQHRGRFAGEAAWGDWSVVPGSGTGELRGLRGEGGFVAQHGEHAQLKTWYAQEPTPARVERWGLEYELD</sequence>
<dbReference type="InterPro" id="IPR021607">
    <property type="entry name" value="DUF3224"/>
</dbReference>